<dbReference type="EMBL" id="FOIN01000001">
    <property type="protein sequence ID" value="SET05921.1"/>
    <property type="molecule type" value="Genomic_DNA"/>
</dbReference>
<organism evidence="1 2">
    <name type="scientific">Thomasclavelia cocleata</name>
    <dbReference type="NCBI Taxonomy" id="69824"/>
    <lineage>
        <taxon>Bacteria</taxon>
        <taxon>Bacillati</taxon>
        <taxon>Bacillota</taxon>
        <taxon>Erysipelotrichia</taxon>
        <taxon>Erysipelotrichales</taxon>
        <taxon>Coprobacillaceae</taxon>
        <taxon>Thomasclavelia</taxon>
    </lineage>
</organism>
<dbReference type="Proteomes" id="UP000198558">
    <property type="component" value="Unassembled WGS sequence"/>
</dbReference>
<protein>
    <submittedName>
        <fullName evidence="1">Uncharacterized protein</fullName>
    </submittedName>
</protein>
<evidence type="ECO:0000313" key="2">
    <source>
        <dbReference type="Proteomes" id="UP000198558"/>
    </source>
</evidence>
<dbReference type="RefSeq" id="WP_092351405.1">
    <property type="nucleotide sequence ID" value="NZ_FOIN01000001.1"/>
</dbReference>
<name>A0A1I0BG12_9FIRM</name>
<dbReference type="AlphaFoldDB" id="A0A1I0BG12"/>
<keyword evidence="2" id="KW-1185">Reference proteome</keyword>
<reference evidence="2" key="1">
    <citation type="submission" date="2016-10" db="EMBL/GenBank/DDBJ databases">
        <authorList>
            <person name="Varghese N."/>
            <person name="Submissions S."/>
        </authorList>
    </citation>
    <scope>NUCLEOTIDE SEQUENCE [LARGE SCALE GENOMIC DNA]</scope>
    <source>
        <strain evidence="2">DSM 1551</strain>
    </source>
</reference>
<dbReference type="GeneID" id="78287159"/>
<dbReference type="OrthoDB" id="2329347at2"/>
<gene>
    <name evidence="1" type="ORF">SAMN04489758_101114</name>
</gene>
<proteinExistence type="predicted"/>
<evidence type="ECO:0000313" key="1">
    <source>
        <dbReference type="EMBL" id="SET05921.1"/>
    </source>
</evidence>
<accession>A0A1I0BG12</accession>
<sequence>MAEKQNGLKRGASSFSLVGKVAKFNKFTFQIDEKSKKSDWIYNSLNLGINCGEECGVIYGKAMGGYGKDRKNLVYVHGKDENGYDDFDNRFDIAWEDRDNKDILMTIGKNCFYKAGLKKDVNDNLVIEEFLSSYDFINYIKENLEEGMIVNVKGNLKYSFNNDDNVVVNKEIKAIYLSNKKPEEYDAKFTQTVLFDKDCLDVKKYDKDKGCLLIDGYVADYLKDYKGVDVKQTYPFKVNFEYKIDNSDNEKYLKLIRLLFKVKEGVTAITFVGRFIEGGTIVTATYDDLDDDIKQMVDMGIYELDEALDKCSVSSNRERRMMLIKPDIKMIINEDGTKTPKLQIDRKKYEESDLEFILPKATNKKQDTEMKVVDPKLDDEEAADLEKLLKELGD</sequence>